<evidence type="ECO:0000313" key="10">
    <source>
        <dbReference type="Proteomes" id="UP000018050"/>
    </source>
</evidence>
<evidence type="ECO:0000259" key="8">
    <source>
        <dbReference type="Pfam" id="PF01207"/>
    </source>
</evidence>
<feature type="compositionally biased region" description="Low complexity" evidence="7">
    <location>
        <begin position="460"/>
        <end position="480"/>
    </location>
</feature>
<dbReference type="Pfam" id="PF01207">
    <property type="entry name" value="Dus"/>
    <property type="match status" value="1"/>
</dbReference>
<dbReference type="RefSeq" id="XP_013248133.1">
    <property type="nucleotide sequence ID" value="XM_013392679.1"/>
</dbReference>
<dbReference type="GO" id="GO:0003723">
    <property type="term" value="F:RNA binding"/>
    <property type="evidence" value="ECO:0007669"/>
    <property type="project" value="TreeGrafter"/>
</dbReference>
<evidence type="ECO:0000256" key="7">
    <source>
        <dbReference type="SAM" id="MobiDB-lite"/>
    </source>
</evidence>
<comment type="catalytic activity">
    <reaction evidence="5">
        <text>a 5,6-dihydrouridine in mRNA + NADP(+) = a uridine in mRNA + NADPH + H(+)</text>
        <dbReference type="Rhea" id="RHEA:69855"/>
        <dbReference type="Rhea" id="RHEA-COMP:14658"/>
        <dbReference type="Rhea" id="RHEA-COMP:17789"/>
        <dbReference type="ChEBI" id="CHEBI:15378"/>
        <dbReference type="ChEBI" id="CHEBI:57783"/>
        <dbReference type="ChEBI" id="CHEBI:58349"/>
        <dbReference type="ChEBI" id="CHEBI:65315"/>
        <dbReference type="ChEBI" id="CHEBI:74443"/>
    </reaction>
    <physiologicalReaction direction="right-to-left" evidence="5">
        <dbReference type="Rhea" id="RHEA:69857"/>
    </physiologicalReaction>
</comment>
<evidence type="ECO:0000313" key="9">
    <source>
        <dbReference type="EMBL" id="CDI82470.1"/>
    </source>
</evidence>
<evidence type="ECO:0000256" key="2">
    <source>
        <dbReference type="ARBA" id="ARBA00012376"/>
    </source>
</evidence>
<dbReference type="AlphaFoldDB" id="U6GQJ3"/>
<feature type="region of interest" description="Disordered" evidence="7">
    <location>
        <begin position="431"/>
        <end position="503"/>
    </location>
</feature>
<dbReference type="CDD" id="cd02801">
    <property type="entry name" value="DUS_like_FMN"/>
    <property type="match status" value="1"/>
</dbReference>
<evidence type="ECO:0000256" key="6">
    <source>
        <dbReference type="ARBA" id="ARBA00049513"/>
    </source>
</evidence>
<reference evidence="9" key="2">
    <citation type="submission" date="2013-10" db="EMBL/GenBank/DDBJ databases">
        <authorList>
            <person name="Aslett M."/>
        </authorList>
    </citation>
    <scope>NUCLEOTIDE SEQUENCE</scope>
    <source>
        <strain evidence="9">Houghton</strain>
    </source>
</reference>
<evidence type="ECO:0000256" key="3">
    <source>
        <dbReference type="ARBA" id="ARBA00048266"/>
    </source>
</evidence>
<gene>
    <name evidence="9" type="ORF">EAH_00028200</name>
</gene>
<dbReference type="EC" id="1.3.1.89" evidence="2"/>
<dbReference type="OrthoDB" id="259935at2759"/>
<name>U6GQJ3_EIMAC</name>
<feature type="compositionally biased region" description="Basic residues" evidence="7">
    <location>
        <begin position="431"/>
        <end position="441"/>
    </location>
</feature>
<dbReference type="GeneID" id="25270890"/>
<accession>U6GQJ3</accession>
<dbReference type="Proteomes" id="UP000018050">
    <property type="component" value="Unassembled WGS sequence"/>
</dbReference>
<dbReference type="PANTHER" id="PTHR45846:SF1">
    <property type="entry name" value="TRNA-DIHYDROURIDINE(47) SYNTHASE [NAD(P)(+)]-LIKE"/>
    <property type="match status" value="1"/>
</dbReference>
<evidence type="ECO:0000256" key="4">
    <source>
        <dbReference type="ARBA" id="ARBA00048342"/>
    </source>
</evidence>
<dbReference type="EMBL" id="HG672419">
    <property type="protein sequence ID" value="CDI82470.1"/>
    <property type="molecule type" value="Genomic_DNA"/>
</dbReference>
<comment type="catalytic activity">
    <reaction evidence="4">
        <text>a 5,6-dihydrouridine in mRNA + NAD(+) = a uridine in mRNA + NADH + H(+)</text>
        <dbReference type="Rhea" id="RHEA:69851"/>
        <dbReference type="Rhea" id="RHEA-COMP:14658"/>
        <dbReference type="Rhea" id="RHEA-COMP:17789"/>
        <dbReference type="ChEBI" id="CHEBI:15378"/>
        <dbReference type="ChEBI" id="CHEBI:57540"/>
        <dbReference type="ChEBI" id="CHEBI:57945"/>
        <dbReference type="ChEBI" id="CHEBI:65315"/>
        <dbReference type="ChEBI" id="CHEBI:74443"/>
    </reaction>
    <physiologicalReaction direction="right-to-left" evidence="4">
        <dbReference type="Rhea" id="RHEA:69853"/>
    </physiologicalReaction>
</comment>
<comment type="similarity">
    <text evidence="1">Belongs to the Dus family. Dus3 subfamily.</text>
</comment>
<evidence type="ECO:0000256" key="5">
    <source>
        <dbReference type="ARBA" id="ARBA00049447"/>
    </source>
</evidence>
<feature type="domain" description="DUS-like FMN-binding" evidence="8">
    <location>
        <begin position="609"/>
        <end position="765"/>
    </location>
</feature>
<dbReference type="OMA" id="NIACPLD"/>
<proteinExistence type="inferred from homology"/>
<keyword evidence="10" id="KW-1185">Reference proteome</keyword>
<organism evidence="9 10">
    <name type="scientific">Eimeria acervulina</name>
    <name type="common">Coccidian parasite</name>
    <dbReference type="NCBI Taxonomy" id="5801"/>
    <lineage>
        <taxon>Eukaryota</taxon>
        <taxon>Sar</taxon>
        <taxon>Alveolata</taxon>
        <taxon>Apicomplexa</taxon>
        <taxon>Conoidasida</taxon>
        <taxon>Coccidia</taxon>
        <taxon>Eucoccidiorida</taxon>
        <taxon>Eimeriorina</taxon>
        <taxon>Eimeriidae</taxon>
        <taxon>Eimeria</taxon>
    </lineage>
</organism>
<evidence type="ECO:0000256" key="1">
    <source>
        <dbReference type="ARBA" id="ARBA00005451"/>
    </source>
</evidence>
<comment type="catalytic activity">
    <reaction evidence="3">
        <text>5,6-dihydrouridine(47) in tRNA + NAD(+) = uridine(47) in tRNA + NADH + H(+)</text>
        <dbReference type="Rhea" id="RHEA:53364"/>
        <dbReference type="Rhea" id="RHEA-COMP:13539"/>
        <dbReference type="Rhea" id="RHEA-COMP:13540"/>
        <dbReference type="ChEBI" id="CHEBI:15378"/>
        <dbReference type="ChEBI" id="CHEBI:57540"/>
        <dbReference type="ChEBI" id="CHEBI:57945"/>
        <dbReference type="ChEBI" id="CHEBI:65315"/>
        <dbReference type="ChEBI" id="CHEBI:74443"/>
        <dbReference type="EC" id="1.3.1.89"/>
    </reaction>
    <physiologicalReaction direction="right-to-left" evidence="3">
        <dbReference type="Rhea" id="RHEA:53366"/>
    </physiologicalReaction>
</comment>
<sequence length="783" mass="83232">MATTPLQPSLEGRKDGSAGAAAGLMSIYTTASATCDGPALPSFVRFNESHLPSAFPPVFLAAHAAFCLKDGEAPQVPDYLAACSSAPSSNGNASSALKPLEYSSVHKNDESVIPSESNINQKITPCSHYPATKPLQRKALRRTVDFLRQQNFDFSSLNSSILMDYGVTREASAASTPSSGTNAAESREKEGEQRQQQAAAKAPLSLPLCNKGESDAPGAAQKDPSEPSSSNSVATDAAAGAADASVAAATQQNCSKFAHHGAAQDLGNPLLDSSEDTNSGIAEAPAAVAAREVLSEPSACKKRRGLNTAALRHKNLEQVTNECAASGAFCLSQAACGACDVANCTKDHDVAAFMKARPEDLKGECIFFSRSGLCPFGCCCRFAGSHVDANGVNLNREGRQVTLLDLQKYKEEHKSDEMNIITTQSVLPMATRRKRSCKRNKQAAVTTAATGNENSMQVASNHSNPSASSSSPLTSLNPLESKPPKVETEAGEGGPAQSEAPAAPAAAAAAAPAGAAAAVATARGVGAVDILPVDDLSREERRRRFTQQIRGKTFLAPLTTVGNLPFRRLCTRLGADVTVSEMAVAQSLVEAKASELCLLRFGKLINETNIQCDFVDLNIACPLDQLHRKFKAGSIMLEKPAAVESVVKSLMDASPNLPVTLKVRTAHYGKKHQLHNVIGKLSRCGVSAIFAHGRTAQQRYSKSADWDYLSSCKQHMPEDVLLIGCGDILSSAEYEYRKASANMDALMIGRGALIKPWIFTEIKEERIWDISAPERFELLRWVV</sequence>
<dbReference type="GO" id="GO:0102265">
    <property type="term" value="F:tRNA-dihydrouridine47 synthase activity"/>
    <property type="evidence" value="ECO:0007669"/>
    <property type="project" value="UniProtKB-EC"/>
</dbReference>
<feature type="region of interest" description="Disordered" evidence="7">
    <location>
        <begin position="170"/>
        <end position="237"/>
    </location>
</feature>
<dbReference type="VEuPathDB" id="ToxoDB:EAH_00028200"/>
<feature type="compositionally biased region" description="Polar residues" evidence="7">
    <location>
        <begin position="443"/>
        <end position="459"/>
    </location>
</feature>
<dbReference type="InterPro" id="IPR013785">
    <property type="entry name" value="Aldolase_TIM"/>
</dbReference>
<protein>
    <recommendedName>
        <fullName evidence="2">tRNA-dihydrouridine(47) synthase [NAD(P)(+)]</fullName>
        <ecNumber evidence="2">1.3.1.89</ecNumber>
    </recommendedName>
</protein>
<feature type="compositionally biased region" description="Polar residues" evidence="7">
    <location>
        <begin position="173"/>
        <end position="184"/>
    </location>
</feature>
<dbReference type="SUPFAM" id="SSF51395">
    <property type="entry name" value="FMN-linked oxidoreductases"/>
    <property type="match status" value="1"/>
</dbReference>
<reference evidence="9" key="1">
    <citation type="submission" date="2013-10" db="EMBL/GenBank/DDBJ databases">
        <title>Genomic analysis of the causative agents of coccidiosis in chickens.</title>
        <authorList>
            <person name="Reid A.J."/>
            <person name="Blake D."/>
            <person name="Billington K."/>
            <person name="Browne H."/>
            <person name="Dunn M."/>
            <person name="Hung S."/>
            <person name="Kawahara F."/>
            <person name="Miranda-Saavedra D."/>
            <person name="Mourier T."/>
            <person name="Nagra H."/>
            <person name="Otto T.D."/>
            <person name="Rawlings N."/>
            <person name="Sanchez A."/>
            <person name="Sanders M."/>
            <person name="Subramaniam C."/>
            <person name="Tay Y."/>
            <person name="Dear P."/>
            <person name="Doerig C."/>
            <person name="Gruber A."/>
            <person name="Parkinson J."/>
            <person name="Shirley M."/>
            <person name="Wan K.L."/>
            <person name="Berriman M."/>
            <person name="Tomley F."/>
            <person name="Pain A."/>
        </authorList>
    </citation>
    <scope>NUCLEOTIDE SEQUENCE</scope>
    <source>
        <strain evidence="9">Houghton</strain>
    </source>
</reference>
<dbReference type="Gene3D" id="3.20.20.70">
    <property type="entry name" value="Aldolase class I"/>
    <property type="match status" value="1"/>
</dbReference>
<comment type="catalytic activity">
    <reaction evidence="6">
        <text>5,6-dihydrouridine(47) in tRNA + NADP(+) = uridine(47) in tRNA + NADPH + H(+)</text>
        <dbReference type="Rhea" id="RHEA:53360"/>
        <dbReference type="Rhea" id="RHEA-COMP:13539"/>
        <dbReference type="Rhea" id="RHEA-COMP:13540"/>
        <dbReference type="ChEBI" id="CHEBI:15378"/>
        <dbReference type="ChEBI" id="CHEBI:57783"/>
        <dbReference type="ChEBI" id="CHEBI:58349"/>
        <dbReference type="ChEBI" id="CHEBI:65315"/>
        <dbReference type="ChEBI" id="CHEBI:74443"/>
        <dbReference type="EC" id="1.3.1.89"/>
    </reaction>
    <physiologicalReaction direction="right-to-left" evidence="6">
        <dbReference type="Rhea" id="RHEA:53362"/>
    </physiologicalReaction>
</comment>
<dbReference type="InterPro" id="IPR035587">
    <property type="entry name" value="DUS-like_FMN-bd"/>
</dbReference>
<dbReference type="PANTHER" id="PTHR45846">
    <property type="entry name" value="TRNA-DIHYDROURIDINE(47) SYNTHASE [NAD(P)(+)]-LIKE"/>
    <property type="match status" value="1"/>
</dbReference>